<dbReference type="AlphaFoldDB" id="A0A2M7REQ0"/>
<dbReference type="Pfam" id="PF00206">
    <property type="entry name" value="Lyase_1"/>
    <property type="match status" value="1"/>
</dbReference>
<dbReference type="Gene3D" id="1.10.275.10">
    <property type="entry name" value="Fumarase/aspartase (N-terminal domain)"/>
    <property type="match status" value="1"/>
</dbReference>
<dbReference type="PROSITE" id="PS00163">
    <property type="entry name" value="FUMARATE_LYASES"/>
    <property type="match status" value="1"/>
</dbReference>
<dbReference type="CDD" id="cd01595">
    <property type="entry name" value="Adenylsuccinate_lyase_like"/>
    <property type="match status" value="1"/>
</dbReference>
<dbReference type="InterPro" id="IPR020557">
    <property type="entry name" value="Fumarate_lyase_CS"/>
</dbReference>
<name>A0A2M7REQ0_9BACT</name>
<dbReference type="SUPFAM" id="SSF48557">
    <property type="entry name" value="L-aspartase-like"/>
    <property type="match status" value="1"/>
</dbReference>
<dbReference type="PANTHER" id="PTHR43172:SF1">
    <property type="entry name" value="ADENYLOSUCCINATE LYASE"/>
    <property type="match status" value="1"/>
</dbReference>
<evidence type="ECO:0000313" key="4">
    <source>
        <dbReference type="Proteomes" id="UP000228689"/>
    </source>
</evidence>
<dbReference type="InterPro" id="IPR022761">
    <property type="entry name" value="Fumarate_lyase_N"/>
</dbReference>
<dbReference type="GO" id="GO:0004018">
    <property type="term" value="F:N6-(1,2-dicarboxyethyl)AMP AMP-lyase (fumarate-forming) activity"/>
    <property type="evidence" value="ECO:0007669"/>
    <property type="project" value="TreeGrafter"/>
</dbReference>
<dbReference type="InterPro" id="IPR008948">
    <property type="entry name" value="L-Aspartase-like"/>
</dbReference>
<sequence>MPKNLALPGNPRYQPKQLVDFFGHDNLYQTLIEVEIANLEVLMEIRVAPRIDASLWEQIKEELFQIITTEVDKREHEVTKHDIRALVQLMQEVISKYNPGLAQWVHIPLTSYDVVDTGRSLQFMRAYKFALQPSIMKVISIMADLAESVVEQLQIGRSHGKHALPITMGFWIATILNRITYNFIKMDSHASELVGKISGAVGAYNAQKGLGLMAKTGDVTYKEAVLDKLGLKAAPISTQILPPEPLAYFLFSCVMMSASFGQFGRDARHLMRSEIEEVVEQFEKDQVGSSTMAHKRNPINFENLEGTWLKLKNEFGKVLDTLISEHQRDLVGSSVYRDFPTILVDLQQQMNTLLRKNASGQEFLSRITLNEEACQRNFAMSADYVLAEPLYIALVMASYQQDAHHVVNHVLVPYAKEHNVSLVDALISCSVDNYDLAEAMKNIPSEVLELLQHPESYYGVAPAKTREIVLAARDVVAMRS</sequence>
<dbReference type="Proteomes" id="UP000228689">
    <property type="component" value="Unassembled WGS sequence"/>
</dbReference>
<gene>
    <name evidence="3" type="ORF">COY67_01060</name>
</gene>
<keyword evidence="1" id="KW-0456">Lyase</keyword>
<accession>A0A2M7REQ0</accession>
<dbReference type="Gene3D" id="1.20.200.10">
    <property type="entry name" value="Fumarase/aspartase (Central domain)"/>
    <property type="match status" value="1"/>
</dbReference>
<feature type="domain" description="Fumarate lyase N-terminal" evidence="2">
    <location>
        <begin position="58"/>
        <end position="306"/>
    </location>
</feature>
<proteinExistence type="predicted"/>
<evidence type="ECO:0000259" key="2">
    <source>
        <dbReference type="Pfam" id="PF00206"/>
    </source>
</evidence>
<dbReference type="InterPro" id="IPR000362">
    <property type="entry name" value="Fumarate_lyase_fam"/>
</dbReference>
<evidence type="ECO:0000313" key="3">
    <source>
        <dbReference type="EMBL" id="PIY95218.1"/>
    </source>
</evidence>
<reference evidence="4" key="1">
    <citation type="submission" date="2017-09" db="EMBL/GenBank/DDBJ databases">
        <title>Depth-based differentiation of microbial function through sediment-hosted aquifers and enrichment of novel symbionts in the deep terrestrial subsurface.</title>
        <authorList>
            <person name="Probst A.J."/>
            <person name="Ladd B."/>
            <person name="Jarett J.K."/>
            <person name="Geller-Mcgrath D.E."/>
            <person name="Sieber C.M.K."/>
            <person name="Emerson J.B."/>
            <person name="Anantharaman K."/>
            <person name="Thomas B.C."/>
            <person name="Malmstrom R."/>
            <person name="Stieglmeier M."/>
            <person name="Klingl A."/>
            <person name="Woyke T."/>
            <person name="Ryan C.M."/>
            <person name="Banfield J.F."/>
        </authorList>
    </citation>
    <scope>NUCLEOTIDE SEQUENCE [LARGE SCALE GENOMIC DNA]</scope>
</reference>
<dbReference type="PANTHER" id="PTHR43172">
    <property type="entry name" value="ADENYLOSUCCINATE LYASE"/>
    <property type="match status" value="1"/>
</dbReference>
<dbReference type="EMBL" id="PFMC01000025">
    <property type="protein sequence ID" value="PIY95218.1"/>
    <property type="molecule type" value="Genomic_DNA"/>
</dbReference>
<evidence type="ECO:0000256" key="1">
    <source>
        <dbReference type="ARBA" id="ARBA00023239"/>
    </source>
</evidence>
<comment type="caution">
    <text evidence="3">The sequence shown here is derived from an EMBL/GenBank/DDBJ whole genome shotgun (WGS) entry which is preliminary data.</text>
</comment>
<dbReference type="InterPro" id="IPR024083">
    <property type="entry name" value="Fumarase/histidase_N"/>
</dbReference>
<dbReference type="GO" id="GO:0044208">
    <property type="term" value="P:'de novo' AMP biosynthetic process"/>
    <property type="evidence" value="ECO:0007669"/>
    <property type="project" value="TreeGrafter"/>
</dbReference>
<dbReference type="GO" id="GO:0005829">
    <property type="term" value="C:cytosol"/>
    <property type="evidence" value="ECO:0007669"/>
    <property type="project" value="TreeGrafter"/>
</dbReference>
<protein>
    <recommendedName>
        <fullName evidence="2">Fumarate lyase N-terminal domain-containing protein</fullName>
    </recommendedName>
</protein>
<dbReference type="GO" id="GO:0070626">
    <property type="term" value="F:(S)-2-(5-amino-1-(5-phospho-D-ribosyl)imidazole-4-carboxamido) succinate lyase (fumarate-forming) activity"/>
    <property type="evidence" value="ECO:0007669"/>
    <property type="project" value="TreeGrafter"/>
</dbReference>
<dbReference type="PRINTS" id="PR00149">
    <property type="entry name" value="FUMRATELYASE"/>
</dbReference>
<organism evidence="3 4">
    <name type="scientific">Candidatus Komeilibacteria bacterium CG_4_10_14_0_8_um_filter_37_78</name>
    <dbReference type="NCBI Taxonomy" id="1974471"/>
    <lineage>
        <taxon>Bacteria</taxon>
        <taxon>Candidatus Komeiliibacteriota</taxon>
    </lineage>
</organism>